<dbReference type="EMBL" id="PNYB01000003">
    <property type="protein sequence ID" value="PMS27216.1"/>
    <property type="molecule type" value="Genomic_DNA"/>
</dbReference>
<gene>
    <name evidence="2" type="ORF">C0Z19_05610</name>
</gene>
<dbReference type="PANTHER" id="PTHR45947:SF3">
    <property type="entry name" value="SULFOQUINOVOSYL TRANSFERASE SQD2"/>
    <property type="match status" value="1"/>
</dbReference>
<dbReference type="CDD" id="cd03794">
    <property type="entry name" value="GT4_WbuB-like"/>
    <property type="match status" value="1"/>
</dbReference>
<accession>A0A2N7WCS4</accession>
<protein>
    <submittedName>
        <fullName evidence="2">Colanic acid biosynthesis glycosyltransferase WcaI</fullName>
    </submittedName>
</protein>
<dbReference type="PANTHER" id="PTHR45947">
    <property type="entry name" value="SULFOQUINOVOSYL TRANSFERASE SQD2"/>
    <property type="match status" value="1"/>
</dbReference>
<evidence type="ECO:0000313" key="3">
    <source>
        <dbReference type="Proteomes" id="UP000235347"/>
    </source>
</evidence>
<dbReference type="AlphaFoldDB" id="A0A2N7WCS4"/>
<dbReference type="RefSeq" id="WP_102608788.1">
    <property type="nucleotide sequence ID" value="NZ_CADIKD010000001.1"/>
</dbReference>
<dbReference type="GO" id="GO:0016758">
    <property type="term" value="F:hexosyltransferase activity"/>
    <property type="evidence" value="ECO:0007669"/>
    <property type="project" value="TreeGrafter"/>
</dbReference>
<proteinExistence type="predicted"/>
<keyword evidence="2" id="KW-0808">Transferase</keyword>
<organism evidence="2 3">
    <name type="scientific">Trinickia soli</name>
    <dbReference type="NCBI Taxonomy" id="380675"/>
    <lineage>
        <taxon>Bacteria</taxon>
        <taxon>Pseudomonadati</taxon>
        <taxon>Pseudomonadota</taxon>
        <taxon>Betaproteobacteria</taxon>
        <taxon>Burkholderiales</taxon>
        <taxon>Burkholderiaceae</taxon>
        <taxon>Trinickia</taxon>
    </lineage>
</organism>
<dbReference type="Gene3D" id="3.40.50.2000">
    <property type="entry name" value="Glycogen Phosphorylase B"/>
    <property type="match status" value="2"/>
</dbReference>
<sequence>MKLLLYGLNYAPELTGTGKYTAEMAEALALRGHEIRVVCAPPYYPAWRVTAGWSAWRYSREIRAGVQVRRAPLWVPSHPGGATRVAHLASFALASVLPMLAQWRWRPDVVMTIAPTLLCAPTALALARATGAKTWLHVQDFEVDAAFELGLLGRSRAARAAHAFERAVMRRFHVVSSISERMVEKLSTLGVEPSRAMCLPNWVDVDAIRLIDRPSVYRQALSIGEGDKVVLYAGNMGAKQGLEHLVVAASLLARRTDIRFLLCGDGPMREDLARQCAGLPNCTLIGLQPADRLNELLNIADVHVLPQRAGAADLVMPSKLTGMMASGRAIVAMAREGTELHGVLAGRGLIVPPEDGAALASAIEALADDASARARLGAAARDYAERSLSPRVVMERLEQRLYACCNRLGADGVANEPQGAGAVQCDEGERLAWTPEASTPAHGLSRAAIDETGPMHEASAHIFREPG</sequence>
<comment type="caution">
    <text evidence="2">The sequence shown here is derived from an EMBL/GenBank/DDBJ whole genome shotgun (WGS) entry which is preliminary data.</text>
</comment>
<dbReference type="InterPro" id="IPR050194">
    <property type="entry name" value="Glycosyltransferase_grp1"/>
</dbReference>
<evidence type="ECO:0000259" key="1">
    <source>
        <dbReference type="Pfam" id="PF13579"/>
    </source>
</evidence>
<dbReference type="Pfam" id="PF13692">
    <property type="entry name" value="Glyco_trans_1_4"/>
    <property type="match status" value="1"/>
</dbReference>
<dbReference type="SUPFAM" id="SSF53756">
    <property type="entry name" value="UDP-Glycosyltransferase/glycogen phosphorylase"/>
    <property type="match status" value="1"/>
</dbReference>
<keyword evidence="3" id="KW-1185">Reference proteome</keyword>
<reference evidence="2 3" key="1">
    <citation type="submission" date="2018-01" db="EMBL/GenBank/DDBJ databases">
        <title>Whole genome analyses suggest that Burkholderia sensu lato contains two further novel genera in the rhizoxinica-symbiotica group Mycetohabitans gen. nov., and Trinickia gen. nov.: implications for the evolution of diazotrophy and nodulation in the Burkholderiaceae.</title>
        <authorList>
            <person name="Estrada-de los Santos P."/>
            <person name="Palmer M."/>
            <person name="Chavez-Ramirez B."/>
            <person name="Beukes C."/>
            <person name="Steenkamp E.T."/>
            <person name="Hirsch A.M."/>
            <person name="Manyaka P."/>
            <person name="Maluk M."/>
            <person name="Lafos M."/>
            <person name="Crook M."/>
            <person name="Gross E."/>
            <person name="Simon M.F."/>
            <person name="Bueno dos Reis Junior F."/>
            <person name="Poole P.S."/>
            <person name="Venter S.N."/>
            <person name="James E.K."/>
        </authorList>
    </citation>
    <scope>NUCLEOTIDE SEQUENCE [LARGE SCALE GENOMIC DNA]</scope>
    <source>
        <strain evidence="2 3">GP25-8</strain>
    </source>
</reference>
<dbReference type="InterPro" id="IPR028098">
    <property type="entry name" value="Glyco_trans_4-like_N"/>
</dbReference>
<feature type="domain" description="Glycosyltransferase subfamily 4-like N-terminal" evidence="1">
    <location>
        <begin position="15"/>
        <end position="202"/>
    </location>
</feature>
<name>A0A2N7WCS4_9BURK</name>
<dbReference type="NCBIfam" id="NF007640">
    <property type="entry name" value="PRK10307.1"/>
    <property type="match status" value="1"/>
</dbReference>
<evidence type="ECO:0000313" key="2">
    <source>
        <dbReference type="EMBL" id="PMS27216.1"/>
    </source>
</evidence>
<dbReference type="Pfam" id="PF13579">
    <property type="entry name" value="Glyco_trans_4_4"/>
    <property type="match status" value="1"/>
</dbReference>
<dbReference type="Proteomes" id="UP000235347">
    <property type="component" value="Unassembled WGS sequence"/>
</dbReference>